<dbReference type="Pfam" id="PF08852">
    <property type="entry name" value="DUF1822"/>
    <property type="match status" value="1"/>
</dbReference>
<evidence type="ECO:0000313" key="2">
    <source>
        <dbReference type="Proteomes" id="UP000271624"/>
    </source>
</evidence>
<sequence>MRVKQDEVDVEKMQVYLDLYPLEDQEYLPPSLHVMILDEDSASVIEAKAKNDNKAIQLKLSGAVGEHFSVKITLENFSVIENFVI</sequence>
<name>A0A3S1AL86_9CYAN</name>
<proteinExistence type="predicted"/>
<reference evidence="1" key="2">
    <citation type="journal article" date="2019" name="Genome Biol. Evol.">
        <title>Day and night: Metabolic profiles and evolutionary relationships of six axenic non-marine cyanobacteria.</title>
        <authorList>
            <person name="Will S.E."/>
            <person name="Henke P."/>
            <person name="Boedeker C."/>
            <person name="Huang S."/>
            <person name="Brinkmann H."/>
            <person name="Rohde M."/>
            <person name="Jarek M."/>
            <person name="Friedl T."/>
            <person name="Seufert S."/>
            <person name="Schumacher M."/>
            <person name="Overmann J."/>
            <person name="Neumann-Schaal M."/>
            <person name="Petersen J."/>
        </authorList>
    </citation>
    <scope>NUCLEOTIDE SEQUENCE [LARGE SCALE GENOMIC DNA]</scope>
    <source>
        <strain evidence="1">PCC 7102</strain>
    </source>
</reference>
<evidence type="ECO:0008006" key="3">
    <source>
        <dbReference type="Google" id="ProtNLM"/>
    </source>
</evidence>
<comment type="caution">
    <text evidence="1">The sequence shown here is derived from an EMBL/GenBank/DDBJ whole genome shotgun (WGS) entry which is preliminary data.</text>
</comment>
<evidence type="ECO:0000313" key="1">
    <source>
        <dbReference type="EMBL" id="RUT03427.1"/>
    </source>
</evidence>
<protein>
    <recommendedName>
        <fullName evidence="3">DUF1822 domain-containing protein</fullName>
    </recommendedName>
</protein>
<dbReference type="InterPro" id="IPR014951">
    <property type="entry name" value="DUF1822"/>
</dbReference>
<gene>
    <name evidence="1" type="ORF">DSM106972_050660</name>
</gene>
<reference evidence="1" key="1">
    <citation type="submission" date="2018-12" db="EMBL/GenBank/DDBJ databases">
        <authorList>
            <person name="Will S."/>
            <person name="Neumann-Schaal M."/>
            <person name="Henke P."/>
        </authorList>
    </citation>
    <scope>NUCLEOTIDE SEQUENCE</scope>
    <source>
        <strain evidence="1">PCC 7102</strain>
    </source>
</reference>
<organism evidence="1 2">
    <name type="scientific">Dulcicalothrix desertica PCC 7102</name>
    <dbReference type="NCBI Taxonomy" id="232991"/>
    <lineage>
        <taxon>Bacteria</taxon>
        <taxon>Bacillati</taxon>
        <taxon>Cyanobacteriota</taxon>
        <taxon>Cyanophyceae</taxon>
        <taxon>Nostocales</taxon>
        <taxon>Calotrichaceae</taxon>
        <taxon>Dulcicalothrix</taxon>
    </lineage>
</organism>
<dbReference type="Proteomes" id="UP000271624">
    <property type="component" value="Unassembled WGS sequence"/>
</dbReference>
<accession>A0A3S1AL86</accession>
<dbReference type="AlphaFoldDB" id="A0A3S1AL86"/>
<keyword evidence="2" id="KW-1185">Reference proteome</keyword>
<dbReference type="EMBL" id="RSCL01000013">
    <property type="protein sequence ID" value="RUT03427.1"/>
    <property type="molecule type" value="Genomic_DNA"/>
</dbReference>